<dbReference type="Pfam" id="PF03982">
    <property type="entry name" value="DAGAT"/>
    <property type="match status" value="1"/>
</dbReference>
<keyword evidence="9 14" id="KW-0256">Endoplasmic reticulum</keyword>
<feature type="transmembrane region" description="Helical" evidence="14">
    <location>
        <begin position="12"/>
        <end position="41"/>
    </location>
</feature>
<evidence type="ECO:0000256" key="13">
    <source>
        <dbReference type="ARBA" id="ARBA00023315"/>
    </source>
</evidence>
<dbReference type="GO" id="GO:0019432">
    <property type="term" value="P:triglyceride biosynthetic process"/>
    <property type="evidence" value="ECO:0007669"/>
    <property type="project" value="TreeGrafter"/>
</dbReference>
<organism evidence="15 16">
    <name type="scientific">Chrysophaeum taylorii</name>
    <dbReference type="NCBI Taxonomy" id="2483200"/>
    <lineage>
        <taxon>Eukaryota</taxon>
        <taxon>Sar</taxon>
        <taxon>Stramenopiles</taxon>
        <taxon>Ochrophyta</taxon>
        <taxon>Pelagophyceae</taxon>
        <taxon>Pelagomonadales</taxon>
        <taxon>Pelagomonadaceae</taxon>
        <taxon>Chrysophaeum</taxon>
    </lineage>
</organism>
<evidence type="ECO:0000256" key="8">
    <source>
        <dbReference type="ARBA" id="ARBA00022798"/>
    </source>
</evidence>
<dbReference type="GO" id="GO:0004144">
    <property type="term" value="F:diacylglycerol O-acyltransferase activity"/>
    <property type="evidence" value="ECO:0007669"/>
    <property type="project" value="TreeGrafter"/>
</dbReference>
<reference evidence="15" key="1">
    <citation type="submission" date="2023-01" db="EMBL/GenBank/DDBJ databases">
        <title>Metagenome sequencing of chrysophaentin producing Chrysophaeum taylorii.</title>
        <authorList>
            <person name="Davison J."/>
            <person name="Bewley C."/>
        </authorList>
    </citation>
    <scope>NUCLEOTIDE SEQUENCE</scope>
    <source>
        <strain evidence="15">NIES-1699</strain>
    </source>
</reference>
<evidence type="ECO:0000313" key="15">
    <source>
        <dbReference type="EMBL" id="KAJ8600911.1"/>
    </source>
</evidence>
<dbReference type="AlphaFoldDB" id="A0AAD7U9S3"/>
<proteinExistence type="inferred from homology"/>
<keyword evidence="11" id="KW-0443">Lipid metabolism</keyword>
<dbReference type="PANTHER" id="PTHR12317:SF0">
    <property type="entry name" value="ACYLTRANSFERASE"/>
    <property type="match status" value="1"/>
</dbReference>
<keyword evidence="7 14" id="KW-0812">Transmembrane</keyword>
<evidence type="ECO:0000256" key="5">
    <source>
        <dbReference type="ARBA" id="ARBA00022516"/>
    </source>
</evidence>
<keyword evidence="8" id="KW-0319">Glycerol metabolism</keyword>
<dbReference type="EMBL" id="JAQMWT010000466">
    <property type="protein sequence ID" value="KAJ8600911.1"/>
    <property type="molecule type" value="Genomic_DNA"/>
</dbReference>
<evidence type="ECO:0000256" key="1">
    <source>
        <dbReference type="ARBA" id="ARBA00004477"/>
    </source>
</evidence>
<name>A0AAD7U9S3_9STRA</name>
<evidence type="ECO:0000256" key="12">
    <source>
        <dbReference type="ARBA" id="ARBA00023136"/>
    </source>
</evidence>
<sequence>MGFKEAAEALRSVGLAGLTTHLILGGSWVLGSPAMVVAVVVASRLNAPIVAASVLVLGTLQFVLSPKPWPGFARFLRDCGTHGYYASCTMQLPKADIKRSKSMLCYHPHGIECVGYSFNGIHSPEMMRYEATYIIASGIFYLPIFSIICYWLGNVKSATAQTMRDVMGRGKNVALLPGGFEDATVMVKGQERIYLKHRKGFVKFALRYGYAVYPVYTFGESDTFATFTKFPGFRLWLNQYKIPAVLAWGNPWLPFLPRPEARLHTAFGEPIEFPKIESPTDADVDLWHTKYVTELVNLFETHKAQAGYGDRTLMVL</sequence>
<feature type="transmembrane region" description="Helical" evidence="14">
    <location>
        <begin position="47"/>
        <end position="64"/>
    </location>
</feature>
<dbReference type="EC" id="2.3.1.-" evidence="14"/>
<dbReference type="Proteomes" id="UP001230188">
    <property type="component" value="Unassembled WGS sequence"/>
</dbReference>
<evidence type="ECO:0000256" key="2">
    <source>
        <dbReference type="ARBA" id="ARBA00004771"/>
    </source>
</evidence>
<comment type="subcellular location">
    <subcellularLocation>
        <location evidence="1 14">Endoplasmic reticulum membrane</location>
        <topology evidence="1 14">Multi-pass membrane protein</topology>
    </subcellularLocation>
</comment>
<dbReference type="GO" id="GO:0006071">
    <property type="term" value="P:glycerol metabolic process"/>
    <property type="evidence" value="ECO:0007669"/>
    <property type="project" value="UniProtKB-KW"/>
</dbReference>
<dbReference type="CDD" id="cd07987">
    <property type="entry name" value="LPLAT_MGAT-like"/>
    <property type="match status" value="1"/>
</dbReference>
<keyword evidence="12 14" id="KW-0472">Membrane</keyword>
<gene>
    <name evidence="15" type="ORF">CTAYLR_005058</name>
</gene>
<dbReference type="InterPro" id="IPR007130">
    <property type="entry name" value="DAGAT"/>
</dbReference>
<accession>A0AAD7U9S3</accession>
<keyword evidence="6 14" id="KW-0808">Transferase</keyword>
<evidence type="ECO:0000256" key="7">
    <source>
        <dbReference type="ARBA" id="ARBA00022692"/>
    </source>
</evidence>
<keyword evidence="13" id="KW-0012">Acyltransferase</keyword>
<keyword evidence="16" id="KW-1185">Reference proteome</keyword>
<dbReference type="PANTHER" id="PTHR12317">
    <property type="entry name" value="DIACYLGLYCEROL O-ACYLTRANSFERASE"/>
    <property type="match status" value="1"/>
</dbReference>
<evidence type="ECO:0000256" key="11">
    <source>
        <dbReference type="ARBA" id="ARBA00023098"/>
    </source>
</evidence>
<comment type="similarity">
    <text evidence="4 14">Belongs to the diacylglycerol acyltransferase family.</text>
</comment>
<evidence type="ECO:0000256" key="4">
    <source>
        <dbReference type="ARBA" id="ARBA00005420"/>
    </source>
</evidence>
<feature type="transmembrane region" description="Helical" evidence="14">
    <location>
        <begin position="131"/>
        <end position="153"/>
    </location>
</feature>
<comment type="pathway">
    <text evidence="2">Glycerolipid metabolism; triacylglycerol biosynthesis.</text>
</comment>
<evidence type="ECO:0000256" key="3">
    <source>
        <dbReference type="ARBA" id="ARBA00005189"/>
    </source>
</evidence>
<comment type="pathway">
    <text evidence="3">Lipid metabolism.</text>
</comment>
<evidence type="ECO:0000256" key="9">
    <source>
        <dbReference type="ARBA" id="ARBA00022824"/>
    </source>
</evidence>
<evidence type="ECO:0000256" key="6">
    <source>
        <dbReference type="ARBA" id="ARBA00022679"/>
    </source>
</evidence>
<evidence type="ECO:0000256" key="14">
    <source>
        <dbReference type="RuleBase" id="RU367023"/>
    </source>
</evidence>
<comment type="caution">
    <text evidence="15">The sequence shown here is derived from an EMBL/GenBank/DDBJ whole genome shotgun (WGS) entry which is preliminary data.</text>
</comment>
<evidence type="ECO:0000313" key="16">
    <source>
        <dbReference type="Proteomes" id="UP001230188"/>
    </source>
</evidence>
<dbReference type="GO" id="GO:0005789">
    <property type="term" value="C:endoplasmic reticulum membrane"/>
    <property type="evidence" value="ECO:0007669"/>
    <property type="project" value="UniProtKB-SubCell"/>
</dbReference>
<keyword evidence="5" id="KW-0444">Lipid biosynthesis</keyword>
<protein>
    <recommendedName>
        <fullName evidence="14">Acyltransferase</fullName>
        <ecNumber evidence="14">2.3.1.-</ecNumber>
    </recommendedName>
</protein>
<keyword evidence="10 14" id="KW-1133">Transmembrane helix</keyword>
<evidence type="ECO:0000256" key="10">
    <source>
        <dbReference type="ARBA" id="ARBA00022989"/>
    </source>
</evidence>